<dbReference type="RefSeq" id="WP_416336050.1">
    <property type="nucleotide sequence ID" value="NZ_BAAACO010000001.1"/>
</dbReference>
<name>A0ABN1LHH4_9CLOT</name>
<evidence type="ECO:0000313" key="1">
    <source>
        <dbReference type="EMBL" id="GAA0856145.1"/>
    </source>
</evidence>
<accession>A0ABN1LHH4</accession>
<sequence length="70" mass="8385">MRKFKECPLCSSSGFIKYGKYNKIQRYKCKNQLCNKTFSDCTNTIWYNSKKNYRSLVSILQINVLWKDNT</sequence>
<organism evidence="1 2">
    <name type="scientific">Clostridium nitritogenes</name>
    <dbReference type="NCBI Taxonomy" id="83340"/>
    <lineage>
        <taxon>Bacteria</taxon>
        <taxon>Bacillati</taxon>
        <taxon>Bacillota</taxon>
        <taxon>Clostridia</taxon>
        <taxon>Eubacteriales</taxon>
        <taxon>Clostridiaceae</taxon>
        <taxon>Clostridium</taxon>
    </lineage>
</organism>
<proteinExistence type="predicted"/>
<gene>
    <name evidence="1" type="ORF">GCM10008916_04560</name>
</gene>
<comment type="caution">
    <text evidence="1">The sequence shown here is derived from an EMBL/GenBank/DDBJ whole genome shotgun (WGS) entry which is preliminary data.</text>
</comment>
<protein>
    <recommendedName>
        <fullName evidence="3">Transposase</fullName>
    </recommendedName>
</protein>
<dbReference type="Proteomes" id="UP001501764">
    <property type="component" value="Unassembled WGS sequence"/>
</dbReference>
<reference evidence="1 2" key="1">
    <citation type="journal article" date="2019" name="Int. J. Syst. Evol. Microbiol.">
        <title>The Global Catalogue of Microorganisms (GCM) 10K type strain sequencing project: providing services to taxonomists for standard genome sequencing and annotation.</title>
        <authorList>
            <consortium name="The Broad Institute Genomics Platform"/>
            <consortium name="The Broad Institute Genome Sequencing Center for Infectious Disease"/>
            <person name="Wu L."/>
            <person name="Ma J."/>
        </authorList>
    </citation>
    <scope>NUCLEOTIDE SEQUENCE [LARGE SCALE GENOMIC DNA]</scope>
    <source>
        <strain evidence="1 2">JCM 6485</strain>
    </source>
</reference>
<evidence type="ECO:0000313" key="2">
    <source>
        <dbReference type="Proteomes" id="UP001501764"/>
    </source>
</evidence>
<keyword evidence="2" id="KW-1185">Reference proteome</keyword>
<dbReference type="EMBL" id="BAAACO010000001">
    <property type="protein sequence ID" value="GAA0856145.1"/>
    <property type="molecule type" value="Genomic_DNA"/>
</dbReference>
<evidence type="ECO:0008006" key="3">
    <source>
        <dbReference type="Google" id="ProtNLM"/>
    </source>
</evidence>